<evidence type="ECO:0000256" key="6">
    <source>
        <dbReference type="ARBA" id="ARBA00022989"/>
    </source>
</evidence>
<evidence type="ECO:0000313" key="12">
    <source>
        <dbReference type="Proteomes" id="UP001139646"/>
    </source>
</evidence>
<feature type="domain" description="Tripartite ATP-independent periplasmic transporters DctQ component" evidence="10">
    <location>
        <begin position="21"/>
        <end position="178"/>
    </location>
</feature>
<dbReference type="PANTHER" id="PTHR35011:SF2">
    <property type="entry name" value="2,3-DIKETO-L-GULONATE TRAP TRANSPORTER SMALL PERMEASE PROTEIN YIAM"/>
    <property type="match status" value="1"/>
</dbReference>
<keyword evidence="2 9" id="KW-0813">Transport</keyword>
<reference evidence="11" key="1">
    <citation type="submission" date="2022-01" db="EMBL/GenBank/DDBJ databases">
        <title>Colwellia maritima, isolated from seawater.</title>
        <authorList>
            <person name="Kristyanto S."/>
            <person name="Jung J."/>
            <person name="Jeon C.O."/>
        </authorList>
    </citation>
    <scope>NUCLEOTIDE SEQUENCE</scope>
    <source>
        <strain evidence="11">MSW7</strain>
    </source>
</reference>
<keyword evidence="4 9" id="KW-0997">Cell inner membrane</keyword>
<comment type="subcellular location">
    <subcellularLocation>
        <location evidence="1 9">Cell inner membrane</location>
        <topology evidence="1 9">Multi-pass membrane protein</topology>
    </subcellularLocation>
</comment>
<evidence type="ECO:0000256" key="1">
    <source>
        <dbReference type="ARBA" id="ARBA00004429"/>
    </source>
</evidence>
<evidence type="ECO:0000256" key="8">
    <source>
        <dbReference type="ARBA" id="ARBA00038436"/>
    </source>
</evidence>
<feature type="transmembrane region" description="Helical" evidence="9">
    <location>
        <begin position="51"/>
        <end position="74"/>
    </location>
</feature>
<feature type="transmembrane region" description="Helical" evidence="9">
    <location>
        <begin position="151"/>
        <end position="170"/>
    </location>
</feature>
<evidence type="ECO:0000313" key="11">
    <source>
        <dbReference type="EMBL" id="MCI2285506.1"/>
    </source>
</evidence>
<comment type="function">
    <text evidence="9">Part of the tripartite ATP-independent periplasmic (TRAP) transport system.</text>
</comment>
<name>A0ABS9X7N9_9GAMM</name>
<protein>
    <recommendedName>
        <fullName evidence="9">TRAP transporter small permease protein</fullName>
    </recommendedName>
</protein>
<dbReference type="PANTHER" id="PTHR35011">
    <property type="entry name" value="2,3-DIKETO-L-GULONATE TRAP TRANSPORTER SMALL PERMEASE PROTEIN YIAM"/>
    <property type="match status" value="1"/>
</dbReference>
<proteinExistence type="inferred from homology"/>
<feature type="transmembrane region" description="Helical" evidence="9">
    <location>
        <begin position="86"/>
        <end position="109"/>
    </location>
</feature>
<keyword evidence="3" id="KW-1003">Cell membrane</keyword>
<keyword evidence="5 9" id="KW-0812">Transmembrane</keyword>
<keyword evidence="12" id="KW-1185">Reference proteome</keyword>
<gene>
    <name evidence="11" type="ORF">L3081_21530</name>
</gene>
<feature type="transmembrane region" description="Helical" evidence="9">
    <location>
        <begin position="12"/>
        <end position="31"/>
    </location>
</feature>
<evidence type="ECO:0000256" key="2">
    <source>
        <dbReference type="ARBA" id="ARBA00022448"/>
    </source>
</evidence>
<accession>A0ABS9X7N9</accession>
<dbReference type="InterPro" id="IPR007387">
    <property type="entry name" value="TRAP_DctQ"/>
</dbReference>
<keyword evidence="7 9" id="KW-0472">Membrane</keyword>
<comment type="caution">
    <text evidence="11">The sequence shown here is derived from an EMBL/GenBank/DDBJ whole genome shotgun (WGS) entry which is preliminary data.</text>
</comment>
<evidence type="ECO:0000256" key="4">
    <source>
        <dbReference type="ARBA" id="ARBA00022519"/>
    </source>
</evidence>
<dbReference type="RefSeq" id="WP_242288385.1">
    <property type="nucleotide sequence ID" value="NZ_JAKKSL010000005.1"/>
</dbReference>
<evidence type="ECO:0000256" key="7">
    <source>
        <dbReference type="ARBA" id="ARBA00023136"/>
    </source>
</evidence>
<sequence length="213" mass="24001">MFLKKSSALEEGIICLLLVSMTLLVFVEVISRFVFNIGFMWMEEATLTCGAWFVLFGMSYGVKVGAHIGVDAFVKSLPPKAKKITSIAAVFICLCYCGMFFYGSMVYLAKMYDVGLAMEDIHLPAFLINVLNPDSAWDILKIDVDDPLMPIWIMQSILLFGFALLFYRFLQLLIKIIQGKTQGFQFADEAKESMHLIQEVSADKETQSQEAKL</sequence>
<dbReference type="EMBL" id="JAKKSL010000005">
    <property type="protein sequence ID" value="MCI2285506.1"/>
    <property type="molecule type" value="Genomic_DNA"/>
</dbReference>
<comment type="similarity">
    <text evidence="8 9">Belongs to the TRAP transporter small permease family.</text>
</comment>
<evidence type="ECO:0000256" key="9">
    <source>
        <dbReference type="RuleBase" id="RU369079"/>
    </source>
</evidence>
<dbReference type="InterPro" id="IPR055348">
    <property type="entry name" value="DctQ"/>
</dbReference>
<keyword evidence="6 9" id="KW-1133">Transmembrane helix</keyword>
<dbReference type="Proteomes" id="UP001139646">
    <property type="component" value="Unassembled WGS sequence"/>
</dbReference>
<evidence type="ECO:0000259" key="10">
    <source>
        <dbReference type="Pfam" id="PF04290"/>
    </source>
</evidence>
<organism evidence="11 12">
    <name type="scientific">Colwellia maritima</name>
    <dbReference type="NCBI Taxonomy" id="2912588"/>
    <lineage>
        <taxon>Bacteria</taxon>
        <taxon>Pseudomonadati</taxon>
        <taxon>Pseudomonadota</taxon>
        <taxon>Gammaproteobacteria</taxon>
        <taxon>Alteromonadales</taxon>
        <taxon>Colwelliaceae</taxon>
        <taxon>Colwellia</taxon>
    </lineage>
</organism>
<evidence type="ECO:0000256" key="5">
    <source>
        <dbReference type="ARBA" id="ARBA00022692"/>
    </source>
</evidence>
<dbReference type="Pfam" id="PF04290">
    <property type="entry name" value="DctQ"/>
    <property type="match status" value="1"/>
</dbReference>
<evidence type="ECO:0000256" key="3">
    <source>
        <dbReference type="ARBA" id="ARBA00022475"/>
    </source>
</evidence>
<comment type="subunit">
    <text evidence="9">The complex comprises the extracytoplasmic solute receptor protein and the two transmembrane proteins.</text>
</comment>